<dbReference type="AlphaFoldDB" id="A0A2U3NQH1"/>
<dbReference type="Gene3D" id="3.40.50.720">
    <property type="entry name" value="NAD(P)-binding Rossmann-like Domain"/>
    <property type="match status" value="1"/>
</dbReference>
<evidence type="ECO:0000256" key="3">
    <source>
        <dbReference type="RuleBase" id="RU000363"/>
    </source>
</evidence>
<dbReference type="Pfam" id="PF00106">
    <property type="entry name" value="adh_short"/>
    <property type="match status" value="1"/>
</dbReference>
<dbReference type="GO" id="GO:0016491">
    <property type="term" value="F:oxidoreductase activity"/>
    <property type="evidence" value="ECO:0007669"/>
    <property type="project" value="UniProtKB-KW"/>
</dbReference>
<comment type="similarity">
    <text evidence="1 3">Belongs to the short-chain dehydrogenases/reductases (SDR) family.</text>
</comment>
<evidence type="ECO:0000256" key="2">
    <source>
        <dbReference type="ARBA" id="ARBA00023002"/>
    </source>
</evidence>
<feature type="non-terminal residue" evidence="4">
    <location>
        <position position="1"/>
    </location>
</feature>
<proteinExistence type="inferred from homology"/>
<dbReference type="Proteomes" id="UP000240988">
    <property type="component" value="Unassembled WGS sequence"/>
</dbReference>
<dbReference type="PROSITE" id="PS00061">
    <property type="entry name" value="ADH_SHORT"/>
    <property type="match status" value="1"/>
</dbReference>
<dbReference type="EMBL" id="FUFA01000002">
    <property type="protein sequence ID" value="SPM33769.1"/>
    <property type="molecule type" value="Genomic_DNA"/>
</dbReference>
<dbReference type="STRING" id="1841860.GCA_900157375_01574"/>
<keyword evidence="2" id="KW-0560">Oxidoreductase</keyword>
<sequence>VIDFKDQVAVVTGAGRGLGRLYALDLARRGASVVVNDLGGTMRGEGADSKVADEVVAEIRDAGGTAVASYVSVDSPEGGEAIVQTAVEHFGRLDAVISNAGIFNSIAFDEMTPAQWRQMLAVHLDGGFYLSQPAFKVMKKQGYGRFVFISSSGGMFGQHLEAHYGAAKAGLMGLSNIIALEGADHGILSNTVLPFGFSRMVTETVDSNTLENLGLMNLIGPEKVVPIVTYLASRACESSHENYSACAGRYARVFVGLGDGWLPDTEFAATADDIAANFTQVTGTEPFTIPGNIYEELFSVVGRLGVDLSGGATGDE</sequence>
<dbReference type="PRINTS" id="PR00080">
    <property type="entry name" value="SDRFAMILY"/>
</dbReference>
<dbReference type="PANTHER" id="PTHR45024">
    <property type="entry name" value="DEHYDROGENASES, SHORT CHAIN"/>
    <property type="match status" value="1"/>
</dbReference>
<reference evidence="4 5" key="1">
    <citation type="submission" date="2017-01" db="EMBL/GenBank/DDBJ databases">
        <authorList>
            <consortium name="Urmite Genomes"/>
        </authorList>
    </citation>
    <scope>NUCLEOTIDE SEQUENCE [LARGE SCALE GENOMIC DNA]</scope>
    <source>
        <strain evidence="4 5">AB57</strain>
    </source>
</reference>
<dbReference type="InterPro" id="IPR002347">
    <property type="entry name" value="SDR_fam"/>
</dbReference>
<dbReference type="PRINTS" id="PR00081">
    <property type="entry name" value="GDHRDH"/>
</dbReference>
<dbReference type="InterPro" id="IPR051687">
    <property type="entry name" value="Peroxisomal_Beta-Oxidation"/>
</dbReference>
<evidence type="ECO:0000256" key="1">
    <source>
        <dbReference type="ARBA" id="ARBA00006484"/>
    </source>
</evidence>
<evidence type="ECO:0000313" key="5">
    <source>
        <dbReference type="Proteomes" id="UP000240988"/>
    </source>
</evidence>
<name>A0A2U3NQH1_9MYCO</name>
<organism evidence="4 5">
    <name type="scientific">Mycobacterium rhizamassiliense</name>
    <dbReference type="NCBI Taxonomy" id="1841860"/>
    <lineage>
        <taxon>Bacteria</taxon>
        <taxon>Bacillati</taxon>
        <taxon>Actinomycetota</taxon>
        <taxon>Actinomycetes</taxon>
        <taxon>Mycobacteriales</taxon>
        <taxon>Mycobacteriaceae</taxon>
        <taxon>Mycobacterium</taxon>
    </lineage>
</organism>
<dbReference type="InterPro" id="IPR020904">
    <property type="entry name" value="Sc_DH/Rdtase_CS"/>
</dbReference>
<protein>
    <submittedName>
        <fullName evidence="4">NAD(P)-dependent dehydrogenase, short-chain alcohol dehydrogenase family</fullName>
    </submittedName>
</protein>
<dbReference type="PANTHER" id="PTHR45024:SF2">
    <property type="entry name" value="SCP2 DOMAIN-CONTAINING PROTEIN"/>
    <property type="match status" value="1"/>
</dbReference>
<evidence type="ECO:0000313" key="4">
    <source>
        <dbReference type="EMBL" id="SPM33769.1"/>
    </source>
</evidence>
<accession>A0A2U3NQH1</accession>
<keyword evidence="5" id="KW-1185">Reference proteome</keyword>
<dbReference type="SUPFAM" id="SSF51735">
    <property type="entry name" value="NAD(P)-binding Rossmann-fold domains"/>
    <property type="match status" value="1"/>
</dbReference>
<dbReference type="InterPro" id="IPR036291">
    <property type="entry name" value="NAD(P)-bd_dom_sf"/>
</dbReference>
<gene>
    <name evidence="4" type="ORF">MRAB57_1573</name>
</gene>